<feature type="compositionally biased region" description="Basic and acidic residues" evidence="1">
    <location>
        <begin position="255"/>
        <end position="276"/>
    </location>
</feature>
<name>A0A9P6KUC0_9PLEO</name>
<dbReference type="AlphaFoldDB" id="A0A9P6KUC0"/>
<feature type="region of interest" description="Disordered" evidence="1">
    <location>
        <begin position="714"/>
        <end position="853"/>
    </location>
</feature>
<dbReference type="Pfam" id="PF20566">
    <property type="entry name" value="Eap1"/>
    <property type="match status" value="1"/>
</dbReference>
<feature type="compositionally biased region" description="Polar residues" evidence="1">
    <location>
        <begin position="341"/>
        <end position="353"/>
    </location>
</feature>
<feature type="compositionally biased region" description="Polar residues" evidence="1">
    <location>
        <begin position="514"/>
        <end position="526"/>
    </location>
</feature>
<comment type="caution">
    <text evidence="2">The sequence shown here is derived from an EMBL/GenBank/DDBJ whole genome shotgun (WGS) entry which is preliminary data.</text>
</comment>
<sequence length="853" mass="93685">MAGGRYTVEQLENLRESPLVKKPDALPSIEQWMDVPNDHTNTNNNANVTSSTTNRRTRANREGDAGAVGGEHRSERPLLGAMGQFGRRASTRKSISTGSNTVVAAIDRIFAEHGDEPVIGGPPKLNFASATRSKPGQSKEATGITSIDGEHTGDRFPRNDRWRDGDRTTTRDKDFPNGRRARREEGEGWQKTQGRKSLGQEDFDRGFGRNGERDRKDADAENGDGPRRRGDRWGRRDETKENEGGKFSTTAQGGWRERNRERDKERDWTRGAGKAEEDPEWMDVPVPKKETKAHTQEDFQRWKEQMKAKDTPMEEPEESKPPELPSFFADALPQQPPMSAGTPSGSDPNLGSMFGTWSASIKAAEAAPLEPATVKAKPAKASRFMNMFAKPEEPPASAAATPPPAPLPASPAPSLPTDKNADQEGFQRILQMLGGTGIGSAPGPVPPNNPTPLNGLRLGGGISLDPYQSPPPPPPEMQERRAPLQHMPSRSSLETQALLENILAPRPSVDRQQPRFNTMSPDNSMFEQFGLPRPDSNRPDQQTPSRNNNPQDPNLAALLNSRSQVNRDKGSSAERDFLLNLMQQPRNTPPQLSNHNLPPQNMQFLDQNRQPQGPPKGRGGPPPGFINERMDPRIDAMYMDNELMRQEQERRNQIRELQQQEAARHKGGRGMPMGFPDNERDVMASLQRRNTAGEIPRQMTNMGIPSQHVPDLPYMSGGRQPGMPPTPQEGPNVRPPPGFNGPMRQPPGLGGPPQHHMGPGPSFSAGNTPMGPPPGFNPGNNMRPGMFPGGQGVPGGPGNGMQGPPQGYFPPPQNYGPPMGMRGEDPRLIFEQQQQFGGPGPRQQQQGRPPNMY</sequence>
<evidence type="ECO:0000313" key="3">
    <source>
        <dbReference type="Proteomes" id="UP000756921"/>
    </source>
</evidence>
<accession>A0A9P6KUC0</accession>
<feature type="compositionally biased region" description="Low complexity" evidence="1">
    <location>
        <begin position="832"/>
        <end position="853"/>
    </location>
</feature>
<feature type="compositionally biased region" description="Pro residues" evidence="1">
    <location>
        <begin position="722"/>
        <end position="739"/>
    </location>
</feature>
<proteinExistence type="predicted"/>
<feature type="compositionally biased region" description="Basic and acidic residues" evidence="1">
    <location>
        <begin position="59"/>
        <end position="72"/>
    </location>
</feature>
<feature type="compositionally biased region" description="Polar residues" evidence="1">
    <location>
        <begin position="584"/>
        <end position="608"/>
    </location>
</feature>
<feature type="compositionally biased region" description="Gly residues" evidence="1">
    <location>
        <begin position="787"/>
        <end position="801"/>
    </location>
</feature>
<protein>
    <submittedName>
        <fullName evidence="2">Uncharacterized protein</fullName>
    </submittedName>
</protein>
<evidence type="ECO:0000313" key="2">
    <source>
        <dbReference type="EMBL" id="KAF9739207.1"/>
    </source>
</evidence>
<reference evidence="2" key="1">
    <citation type="journal article" date="2020" name="Mol. Plant Microbe Interact.">
        <title>Genome Sequence of the Biocontrol Agent Coniothyrium minitans strain Conio (IMI 134523).</title>
        <authorList>
            <person name="Patel D."/>
            <person name="Shittu T.A."/>
            <person name="Baroncelli R."/>
            <person name="Muthumeenakshi S."/>
            <person name="Osborne T.H."/>
            <person name="Janganan T.K."/>
            <person name="Sreenivasaprasad S."/>
        </authorList>
    </citation>
    <scope>NUCLEOTIDE SEQUENCE</scope>
    <source>
        <strain evidence="2">Conio</strain>
    </source>
</reference>
<feature type="compositionally biased region" description="Low complexity" evidence="1">
    <location>
        <begin position="741"/>
        <end position="769"/>
    </location>
</feature>
<dbReference type="Proteomes" id="UP000756921">
    <property type="component" value="Unassembled WGS sequence"/>
</dbReference>
<keyword evidence="3" id="KW-1185">Reference proteome</keyword>
<feature type="region of interest" description="Disordered" evidence="1">
    <location>
        <begin position="34"/>
        <end position="72"/>
    </location>
</feature>
<dbReference type="OrthoDB" id="2504266at2759"/>
<dbReference type="InterPro" id="IPR046784">
    <property type="entry name" value="Eap1"/>
</dbReference>
<feature type="compositionally biased region" description="Low complexity" evidence="1">
    <location>
        <begin position="40"/>
        <end position="54"/>
    </location>
</feature>
<evidence type="ECO:0000256" key="1">
    <source>
        <dbReference type="SAM" id="MobiDB-lite"/>
    </source>
</evidence>
<feature type="compositionally biased region" description="Polar residues" evidence="1">
    <location>
        <begin position="128"/>
        <end position="145"/>
    </location>
</feature>
<feature type="compositionally biased region" description="Basic and acidic residues" evidence="1">
    <location>
        <begin position="286"/>
        <end position="312"/>
    </location>
</feature>
<feature type="compositionally biased region" description="Pro residues" evidence="1">
    <location>
        <begin position="401"/>
        <end position="414"/>
    </location>
</feature>
<feature type="compositionally biased region" description="Polar residues" evidence="1">
    <location>
        <begin position="539"/>
        <end position="552"/>
    </location>
</feature>
<feature type="region of interest" description="Disordered" evidence="1">
    <location>
        <begin position="584"/>
        <end position="624"/>
    </location>
</feature>
<organism evidence="2 3">
    <name type="scientific">Paraphaeosphaeria minitans</name>
    <dbReference type="NCBI Taxonomy" id="565426"/>
    <lineage>
        <taxon>Eukaryota</taxon>
        <taxon>Fungi</taxon>
        <taxon>Dikarya</taxon>
        <taxon>Ascomycota</taxon>
        <taxon>Pezizomycotina</taxon>
        <taxon>Dothideomycetes</taxon>
        <taxon>Pleosporomycetidae</taxon>
        <taxon>Pleosporales</taxon>
        <taxon>Massarineae</taxon>
        <taxon>Didymosphaeriaceae</taxon>
        <taxon>Paraphaeosphaeria</taxon>
    </lineage>
</organism>
<gene>
    <name evidence="2" type="ORF">PMIN01_01841</name>
</gene>
<feature type="region of interest" description="Disordered" evidence="1">
    <location>
        <begin position="114"/>
        <end position="353"/>
    </location>
</feature>
<feature type="compositionally biased region" description="Low complexity" evidence="1">
    <location>
        <begin position="777"/>
        <end position="786"/>
    </location>
</feature>
<dbReference type="EMBL" id="WJXW01000002">
    <property type="protein sequence ID" value="KAF9739207.1"/>
    <property type="molecule type" value="Genomic_DNA"/>
</dbReference>
<feature type="compositionally biased region" description="Basic and acidic residues" evidence="1">
    <location>
        <begin position="148"/>
        <end position="188"/>
    </location>
</feature>
<feature type="region of interest" description="Disordered" evidence="1">
    <location>
        <begin position="388"/>
        <end position="555"/>
    </location>
</feature>
<feature type="compositionally biased region" description="Basic and acidic residues" evidence="1">
    <location>
        <begin position="198"/>
        <end position="244"/>
    </location>
</feature>